<gene>
    <name evidence="1" type="ORF">WM018_17080</name>
</gene>
<dbReference type="EMBL" id="JBBMLE010000139">
    <property type="protein sequence ID" value="MEK0254133.1"/>
    <property type="molecule type" value="Genomic_DNA"/>
</dbReference>
<comment type="caution">
    <text evidence="1">The sequence shown here is derived from an EMBL/GenBank/DDBJ whole genome shotgun (WGS) entry which is preliminary data.</text>
</comment>
<proteinExistence type="predicted"/>
<organism evidence="1 2">
    <name type="scientific">Acinetobacter junii</name>
    <dbReference type="NCBI Taxonomy" id="40215"/>
    <lineage>
        <taxon>Bacteria</taxon>
        <taxon>Pseudomonadati</taxon>
        <taxon>Pseudomonadota</taxon>
        <taxon>Gammaproteobacteria</taxon>
        <taxon>Moraxellales</taxon>
        <taxon>Moraxellaceae</taxon>
        <taxon>Acinetobacter</taxon>
    </lineage>
</organism>
<evidence type="ECO:0008006" key="3">
    <source>
        <dbReference type="Google" id="ProtNLM"/>
    </source>
</evidence>
<accession>A0ABU8ZM02</accession>
<keyword evidence="2" id="KW-1185">Reference proteome</keyword>
<sequence length="747" mass="85129">MQNQIKIILDNRKNQLPKVEAEIERWNKISSELKHLNQVMHSILQEHALPDDLARLLRNISIESIDNKIPNVLADLSWLKQRFSRNTINIGVSGRARVGKSTLLQKISGLGEQQIPTGSGLPVTAVRSQIYHNPIQHRAIIEFYDFASFRDSVLQPYHKELQLLDKLPKTAQEFQNMQYPQRIAELAEAIQENPSKAALLNRLNEMHRSFASYRDLLESSEREKIFELDQLREYVAYPTNEQVESGQHIRKYLAVKEAKIECSFPTVEVNNLGIIDLPGLGELAADAERHHVQGLKNDIDLVILVKRPLEGMGYWGAEDGKATDLLDEARGYIESRKDFVFILINTGGVNQQQIISLRDHIKREANEGQDGSLYNIIEADNADVQSVQTHVLNPVLEHLASRLGIMDQQIIEGTLRQYSTVESQIKILLSDLTQAIQQISYSGSLREEIDNLATDLRNELSEQLTDMVLSLKHKAKSDDGAEFVDRVELISQNIISWINNGFNSQADGLEAWKKNASKITKRDRNNGRFAVDELNRIRVEISKQYCQLDNYFNDTLLKELFAQVAETLGENLGALLDNKTEKEAIEYFAKCLAEANEPCETLSTATENLLALKLEYRTQFHPRVRAQLDNLNYQIENAEGEQEIQFVGDVGDADYLYQQMSNLAKKAAYDTKKALFEEVRLPNLVLFAAAEQFEDELIRSGDSEREFKRLAHSYSHEIWPNHFSEIDASNARVNKLKSCVNNIYQSL</sequence>
<dbReference type="Gene3D" id="3.40.50.300">
    <property type="entry name" value="P-loop containing nucleotide triphosphate hydrolases"/>
    <property type="match status" value="1"/>
</dbReference>
<reference evidence="1 2" key="1">
    <citation type="submission" date="2024-03" db="EMBL/GenBank/DDBJ databases">
        <title>Cross-transmission of Acinetobacter junii carrying blaOXA-58 in a neonatal intensive care unit.</title>
        <authorList>
            <person name="Bour M."/>
            <person name="Potron A."/>
            <person name="Lecointe D."/>
        </authorList>
    </citation>
    <scope>NUCLEOTIDE SEQUENCE [LARGE SCALE GENOMIC DNA]</scope>
    <source>
        <strain evidence="1 2">21A3096 case 1</strain>
    </source>
</reference>
<dbReference type="RefSeq" id="WP_340475814.1">
    <property type="nucleotide sequence ID" value="NZ_JBBMLE010000139.1"/>
</dbReference>
<dbReference type="SUPFAM" id="SSF52540">
    <property type="entry name" value="P-loop containing nucleoside triphosphate hydrolases"/>
    <property type="match status" value="1"/>
</dbReference>
<protein>
    <recommendedName>
        <fullName evidence="3">Dynamin family protein</fullName>
    </recommendedName>
</protein>
<evidence type="ECO:0000313" key="1">
    <source>
        <dbReference type="EMBL" id="MEK0254133.1"/>
    </source>
</evidence>
<name>A0ABU8ZM02_ACIJU</name>
<dbReference type="Proteomes" id="UP001498501">
    <property type="component" value="Unassembled WGS sequence"/>
</dbReference>
<dbReference type="InterPro" id="IPR027417">
    <property type="entry name" value="P-loop_NTPase"/>
</dbReference>
<evidence type="ECO:0000313" key="2">
    <source>
        <dbReference type="Proteomes" id="UP001498501"/>
    </source>
</evidence>